<evidence type="ECO:0000313" key="3">
    <source>
        <dbReference type="EMBL" id="KAJ1371185.1"/>
    </source>
</evidence>
<dbReference type="AlphaFoldDB" id="A0AAD5R7H5"/>
<proteinExistence type="predicted"/>
<evidence type="ECO:0000259" key="2">
    <source>
        <dbReference type="PROSITE" id="PS51082"/>
    </source>
</evidence>
<feature type="domain" description="WH2" evidence="2">
    <location>
        <begin position="93"/>
        <end position="110"/>
    </location>
</feature>
<dbReference type="Proteomes" id="UP001196413">
    <property type="component" value="Unassembled WGS sequence"/>
</dbReference>
<reference evidence="3" key="1">
    <citation type="submission" date="2021-06" db="EMBL/GenBank/DDBJ databases">
        <title>Parelaphostrongylus tenuis whole genome reference sequence.</title>
        <authorList>
            <person name="Garwood T.J."/>
            <person name="Larsen P.A."/>
            <person name="Fountain-Jones N.M."/>
            <person name="Garbe J.R."/>
            <person name="Macchietto M.G."/>
            <person name="Kania S.A."/>
            <person name="Gerhold R.W."/>
            <person name="Richards J.E."/>
            <person name="Wolf T.M."/>
        </authorList>
    </citation>
    <scope>NUCLEOTIDE SEQUENCE</scope>
    <source>
        <strain evidence="3">MNPRO001-30</strain>
        <tissue evidence="3">Meninges</tissue>
    </source>
</reference>
<evidence type="ECO:0000256" key="1">
    <source>
        <dbReference type="SAM" id="MobiDB-lite"/>
    </source>
</evidence>
<dbReference type="PROSITE" id="PS51082">
    <property type="entry name" value="WH2"/>
    <property type="match status" value="1"/>
</dbReference>
<name>A0AAD5R7H5_PARTN</name>
<evidence type="ECO:0000313" key="4">
    <source>
        <dbReference type="Proteomes" id="UP001196413"/>
    </source>
</evidence>
<keyword evidence="4" id="KW-1185">Reference proteome</keyword>
<feature type="region of interest" description="Disordered" evidence="1">
    <location>
        <begin position="64"/>
        <end position="93"/>
    </location>
</feature>
<dbReference type="Pfam" id="PF02205">
    <property type="entry name" value="WH2"/>
    <property type="match status" value="1"/>
</dbReference>
<comment type="caution">
    <text evidence="3">The sequence shown here is derived from an EMBL/GenBank/DDBJ whole genome shotgun (WGS) entry which is preliminary data.</text>
</comment>
<feature type="compositionally biased region" description="Polar residues" evidence="1">
    <location>
        <begin position="340"/>
        <end position="353"/>
    </location>
</feature>
<feature type="compositionally biased region" description="Pro residues" evidence="1">
    <location>
        <begin position="299"/>
        <end position="316"/>
    </location>
</feature>
<dbReference type="InterPro" id="IPR003124">
    <property type="entry name" value="WH2_dom"/>
</dbReference>
<feature type="region of interest" description="Disordered" evidence="1">
    <location>
        <begin position="109"/>
        <end position="385"/>
    </location>
</feature>
<dbReference type="InterPro" id="IPR051412">
    <property type="entry name" value="Formin_Homology_Diaphanous_sf"/>
</dbReference>
<feature type="compositionally biased region" description="Pro residues" evidence="1">
    <location>
        <begin position="402"/>
        <end position="414"/>
    </location>
</feature>
<organism evidence="3 4">
    <name type="scientific">Parelaphostrongylus tenuis</name>
    <name type="common">Meningeal worm</name>
    <dbReference type="NCBI Taxonomy" id="148309"/>
    <lineage>
        <taxon>Eukaryota</taxon>
        <taxon>Metazoa</taxon>
        <taxon>Ecdysozoa</taxon>
        <taxon>Nematoda</taxon>
        <taxon>Chromadorea</taxon>
        <taxon>Rhabditida</taxon>
        <taxon>Rhabditina</taxon>
        <taxon>Rhabditomorpha</taxon>
        <taxon>Strongyloidea</taxon>
        <taxon>Metastrongylidae</taxon>
        <taxon>Parelaphostrongylus</taxon>
    </lineage>
</organism>
<dbReference type="GO" id="GO:0005884">
    <property type="term" value="C:actin filament"/>
    <property type="evidence" value="ECO:0007669"/>
    <property type="project" value="TreeGrafter"/>
</dbReference>
<protein>
    <recommendedName>
        <fullName evidence="2">WH2 domain-containing protein</fullName>
    </recommendedName>
</protein>
<feature type="region of interest" description="Disordered" evidence="1">
    <location>
        <begin position="395"/>
        <end position="414"/>
    </location>
</feature>
<dbReference type="EMBL" id="JAHQIW010006927">
    <property type="protein sequence ID" value="KAJ1371185.1"/>
    <property type="molecule type" value="Genomic_DNA"/>
</dbReference>
<sequence length="414" mass="43332">MLRLVVVYRRCFKGFFGRRVFVPRYCEEWLSRSVAYNQLTLAVSSAIHSLTALVHLVMVPAPPPPPPPPAPPPSLLIASHPGSSSGDAQAGKKPAALLADIQRGAKLRKVVTNDRSAPLIGEKPSSPSRGGLTLSNQLEKEPKPGSGGVTRASGSNVAAIGGLFANGIPSKPSDNRLRRANTSASTLASPSPPSSSSPVPSGENVRSQPAHVAPMPPNSVSYKSTDSNFSGKPSPPPPPVQSVKPVINSNTNGRDQFKTLRPMKSDPSISNSNLKRSGSSEDISSVTSTPSRGPAVRPAFPPPSTRPTAPPPPPPVVRSSGRKSPEPPPPPPVVGPIASNLFTRFGNNSTPTTRGEEYAPPPPPRTASKAAAVSTPTFPSVPKFVSRDAHPLDRFTFTPLSSLPPPPIPTQART</sequence>
<dbReference type="GO" id="GO:0030041">
    <property type="term" value="P:actin filament polymerization"/>
    <property type="evidence" value="ECO:0007669"/>
    <property type="project" value="TreeGrafter"/>
</dbReference>
<feature type="compositionally biased region" description="Polar residues" evidence="1">
    <location>
        <begin position="267"/>
        <end position="291"/>
    </location>
</feature>
<gene>
    <name evidence="3" type="ORF">KIN20_033087</name>
</gene>
<accession>A0AAD5R7H5</accession>
<feature type="compositionally biased region" description="Polar residues" evidence="1">
    <location>
        <begin position="125"/>
        <end position="137"/>
    </location>
</feature>
<feature type="compositionally biased region" description="Polar residues" evidence="1">
    <location>
        <begin position="218"/>
        <end position="231"/>
    </location>
</feature>
<dbReference type="PANTHER" id="PTHR45691">
    <property type="entry name" value="PROTEIN DIAPHANOUS"/>
    <property type="match status" value="1"/>
</dbReference>
<dbReference type="PANTHER" id="PTHR45691:SF6">
    <property type="entry name" value="PROTEIN DIAPHANOUS"/>
    <property type="match status" value="1"/>
</dbReference>
<dbReference type="GO" id="GO:0003779">
    <property type="term" value="F:actin binding"/>
    <property type="evidence" value="ECO:0007669"/>
    <property type="project" value="InterPro"/>
</dbReference>
<feature type="compositionally biased region" description="Pro residues" evidence="1">
    <location>
        <begin position="64"/>
        <end position="74"/>
    </location>
</feature>